<dbReference type="PANTHER" id="PTHR10127">
    <property type="entry name" value="DISCOIDIN, CUB, EGF, LAMININ , AND ZINC METALLOPROTEASE DOMAIN CONTAINING"/>
    <property type="match status" value="1"/>
</dbReference>
<dbReference type="OrthoDB" id="291007at2759"/>
<dbReference type="Pfam" id="PF01400">
    <property type="entry name" value="Astacin"/>
    <property type="match status" value="1"/>
</dbReference>
<feature type="disulfide bond" evidence="1">
    <location>
        <begin position="9"/>
        <end position="164"/>
    </location>
</feature>
<keyword evidence="1" id="KW-1015">Disulfide bond</keyword>
<evidence type="ECO:0000256" key="1">
    <source>
        <dbReference type="PROSITE-ProRule" id="PRU01211"/>
    </source>
</evidence>
<dbReference type="PANTHER" id="PTHR10127:SF886">
    <property type="entry name" value="ASTACIN-LIKE METALLOENDOPEPTIDASE"/>
    <property type="match status" value="1"/>
</dbReference>
<evidence type="ECO:0000313" key="5">
    <source>
        <dbReference type="Proteomes" id="UP000000305"/>
    </source>
</evidence>
<keyword evidence="5" id="KW-1185">Reference proteome</keyword>
<name>E9G0F9_DAPPU</name>
<keyword evidence="1 2" id="KW-0645">Protease</keyword>
<dbReference type="GO" id="GO:0004222">
    <property type="term" value="F:metalloendopeptidase activity"/>
    <property type="evidence" value="ECO:0000318"/>
    <property type="project" value="GO_Central"/>
</dbReference>
<comment type="caution">
    <text evidence="1">Lacks conserved residue(s) required for the propagation of feature annotation.</text>
</comment>
<dbReference type="GO" id="GO:0005615">
    <property type="term" value="C:extracellular space"/>
    <property type="evidence" value="ECO:0000318"/>
    <property type="project" value="GO_Central"/>
</dbReference>
<keyword evidence="1 2" id="KW-0482">Metalloprotease</keyword>
<dbReference type="PRINTS" id="PR00480">
    <property type="entry name" value="ASTACIN"/>
</dbReference>
<organism evidence="4 5">
    <name type="scientific">Daphnia pulex</name>
    <name type="common">Water flea</name>
    <dbReference type="NCBI Taxonomy" id="6669"/>
    <lineage>
        <taxon>Eukaryota</taxon>
        <taxon>Metazoa</taxon>
        <taxon>Ecdysozoa</taxon>
        <taxon>Arthropoda</taxon>
        <taxon>Crustacea</taxon>
        <taxon>Branchiopoda</taxon>
        <taxon>Diplostraca</taxon>
        <taxon>Cladocera</taxon>
        <taxon>Anomopoda</taxon>
        <taxon>Daphniidae</taxon>
        <taxon>Daphnia</taxon>
    </lineage>
</organism>
<evidence type="ECO:0000256" key="2">
    <source>
        <dbReference type="RuleBase" id="RU361183"/>
    </source>
</evidence>
<comment type="cofactor">
    <cofactor evidence="1 2">
        <name>Zn(2+)</name>
        <dbReference type="ChEBI" id="CHEBI:29105"/>
    </cofactor>
    <text evidence="1 2">Binds 1 zinc ion per subunit.</text>
</comment>
<dbReference type="eggNOG" id="KOG3714">
    <property type="taxonomic scope" value="Eukaryota"/>
</dbReference>
<keyword evidence="1 2" id="KW-0479">Metal-binding</keyword>
<accession>E9G0F9</accession>
<dbReference type="GO" id="GO:0008270">
    <property type="term" value="F:zinc ion binding"/>
    <property type="evidence" value="ECO:0007669"/>
    <property type="project" value="UniProtKB-UniRule"/>
</dbReference>
<keyword evidence="1 2" id="KW-0862">Zinc</keyword>
<protein>
    <recommendedName>
        <fullName evidence="2">Metalloendopeptidase</fullName>
        <ecNumber evidence="2">3.4.24.-</ecNumber>
    </recommendedName>
</protein>
<evidence type="ECO:0000259" key="3">
    <source>
        <dbReference type="PROSITE" id="PS51864"/>
    </source>
</evidence>
<gene>
    <name evidence="4" type="ORF">DAPPUDRAFT_312315</name>
</gene>
<dbReference type="InterPro" id="IPR001506">
    <property type="entry name" value="Peptidase_M12A"/>
</dbReference>
<dbReference type="InterPro" id="IPR024079">
    <property type="entry name" value="MetalloPept_cat_dom_sf"/>
</dbReference>
<dbReference type="HOGENOM" id="CLU_017286_4_0_1"/>
<feature type="domain" description="Peptidase M12A" evidence="3">
    <location>
        <begin position="1"/>
        <end position="165"/>
    </location>
</feature>
<dbReference type="SMART" id="SM00235">
    <property type="entry name" value="ZnMc"/>
    <property type="match status" value="1"/>
</dbReference>
<dbReference type="OMA" id="ESILHCQ"/>
<dbReference type="Proteomes" id="UP000000305">
    <property type="component" value="Unassembled WGS sequence"/>
</dbReference>
<dbReference type="SUPFAM" id="SSF55486">
    <property type="entry name" value="Metalloproteases ('zincins'), catalytic domain"/>
    <property type="match status" value="1"/>
</dbReference>
<dbReference type="CDD" id="cd04280">
    <property type="entry name" value="ZnMc_astacin_like"/>
    <property type="match status" value="1"/>
</dbReference>
<sequence length="172" mass="19643">MNEFHKRTCIRFLPRTSEDGYIQITRSVHGCKSAIGRKGGPQTVNLGDRCTESELPGFAIHELMHTIGFEHEHQRPDRDNYVSINWDNIKPEHRFEFIKKSAGQVNTLGLPYDYGSVMHYPKVVFAIDRHVPVITALKGNPSELGQRAGFSALDVKKMNKLYKCVLPFMSPW</sequence>
<feature type="binding site" evidence="1">
    <location>
        <position position="71"/>
    </location>
    <ligand>
        <name>Zn(2+)</name>
        <dbReference type="ChEBI" id="CHEBI:29105"/>
        <note>catalytic</note>
    </ligand>
</feature>
<dbReference type="GO" id="GO:0006508">
    <property type="term" value="P:proteolysis"/>
    <property type="evidence" value="ECO:0007669"/>
    <property type="project" value="UniProtKB-KW"/>
</dbReference>
<dbReference type="EC" id="3.4.24.-" evidence="2"/>
<dbReference type="AlphaFoldDB" id="E9G0F9"/>
<reference evidence="4 5" key="1">
    <citation type="journal article" date="2011" name="Science">
        <title>The ecoresponsive genome of Daphnia pulex.</title>
        <authorList>
            <person name="Colbourne J.K."/>
            <person name="Pfrender M.E."/>
            <person name="Gilbert D."/>
            <person name="Thomas W.K."/>
            <person name="Tucker A."/>
            <person name="Oakley T.H."/>
            <person name="Tokishita S."/>
            <person name="Aerts A."/>
            <person name="Arnold G.J."/>
            <person name="Basu M.K."/>
            <person name="Bauer D.J."/>
            <person name="Caceres C.E."/>
            <person name="Carmel L."/>
            <person name="Casola C."/>
            <person name="Choi J.H."/>
            <person name="Detter J.C."/>
            <person name="Dong Q."/>
            <person name="Dusheyko S."/>
            <person name="Eads B.D."/>
            <person name="Frohlich T."/>
            <person name="Geiler-Samerotte K.A."/>
            <person name="Gerlach D."/>
            <person name="Hatcher P."/>
            <person name="Jogdeo S."/>
            <person name="Krijgsveld J."/>
            <person name="Kriventseva E.V."/>
            <person name="Kultz D."/>
            <person name="Laforsch C."/>
            <person name="Lindquist E."/>
            <person name="Lopez J."/>
            <person name="Manak J.R."/>
            <person name="Muller J."/>
            <person name="Pangilinan J."/>
            <person name="Patwardhan R.P."/>
            <person name="Pitluck S."/>
            <person name="Pritham E.J."/>
            <person name="Rechtsteiner A."/>
            <person name="Rho M."/>
            <person name="Rogozin I.B."/>
            <person name="Sakarya O."/>
            <person name="Salamov A."/>
            <person name="Schaack S."/>
            <person name="Shapiro H."/>
            <person name="Shiga Y."/>
            <person name="Skalitzky C."/>
            <person name="Smith Z."/>
            <person name="Souvorov A."/>
            <person name="Sung W."/>
            <person name="Tang Z."/>
            <person name="Tsuchiya D."/>
            <person name="Tu H."/>
            <person name="Vos H."/>
            <person name="Wang M."/>
            <person name="Wolf Y.I."/>
            <person name="Yamagata H."/>
            <person name="Yamada T."/>
            <person name="Ye Y."/>
            <person name="Shaw J.R."/>
            <person name="Andrews J."/>
            <person name="Crease T.J."/>
            <person name="Tang H."/>
            <person name="Lucas S.M."/>
            <person name="Robertson H.M."/>
            <person name="Bork P."/>
            <person name="Koonin E.V."/>
            <person name="Zdobnov E.M."/>
            <person name="Grigoriev I.V."/>
            <person name="Lynch M."/>
            <person name="Boore J.L."/>
        </authorList>
    </citation>
    <scope>NUCLEOTIDE SEQUENCE [LARGE SCALE GENOMIC DNA]</scope>
</reference>
<keyword evidence="1 2" id="KW-0378">Hydrolase</keyword>
<dbReference type="Gene3D" id="3.40.390.10">
    <property type="entry name" value="Collagenase (Catalytic Domain)"/>
    <property type="match status" value="1"/>
</dbReference>
<dbReference type="PROSITE" id="PS51864">
    <property type="entry name" value="ASTACIN"/>
    <property type="match status" value="1"/>
</dbReference>
<dbReference type="InterPro" id="IPR034035">
    <property type="entry name" value="Astacin-like_dom"/>
</dbReference>
<feature type="binding site" evidence="1">
    <location>
        <position position="61"/>
    </location>
    <ligand>
        <name>Zn(2+)</name>
        <dbReference type="ChEBI" id="CHEBI:29105"/>
        <note>catalytic</note>
    </ligand>
</feature>
<dbReference type="KEGG" id="dpx:DAPPUDRAFT_312315"/>
<dbReference type="EMBL" id="GL732528">
    <property type="protein sequence ID" value="EFX86900.1"/>
    <property type="molecule type" value="Genomic_DNA"/>
</dbReference>
<proteinExistence type="predicted"/>
<evidence type="ECO:0000313" key="4">
    <source>
        <dbReference type="EMBL" id="EFX86900.1"/>
    </source>
</evidence>
<dbReference type="InParanoid" id="E9G0F9"/>
<feature type="active site" evidence="1">
    <location>
        <position position="62"/>
    </location>
</feature>
<dbReference type="InterPro" id="IPR006026">
    <property type="entry name" value="Peptidase_Metallo"/>
</dbReference>
<feature type="binding site" evidence="1">
    <location>
        <position position="65"/>
    </location>
    <ligand>
        <name>Zn(2+)</name>
        <dbReference type="ChEBI" id="CHEBI:29105"/>
        <note>catalytic</note>
    </ligand>
</feature>